<protein>
    <submittedName>
        <fullName evidence="1">Uncharacterized protein</fullName>
    </submittedName>
</protein>
<proteinExistence type="predicted"/>
<sequence>MQSLNYRTDNNGDTTNKTLKVLSSLSRDLVELSTVGQRVT</sequence>
<evidence type="ECO:0000313" key="1">
    <source>
        <dbReference type="EMBL" id="KHG17026.1"/>
    </source>
</evidence>
<accession>A0A0B0P0Z3</accession>
<name>A0A0B0P0Z3_GOSAR</name>
<organism evidence="1 2">
    <name type="scientific">Gossypium arboreum</name>
    <name type="common">Tree cotton</name>
    <name type="synonym">Gossypium nanking</name>
    <dbReference type="NCBI Taxonomy" id="29729"/>
    <lineage>
        <taxon>Eukaryota</taxon>
        <taxon>Viridiplantae</taxon>
        <taxon>Streptophyta</taxon>
        <taxon>Embryophyta</taxon>
        <taxon>Tracheophyta</taxon>
        <taxon>Spermatophyta</taxon>
        <taxon>Magnoliopsida</taxon>
        <taxon>eudicotyledons</taxon>
        <taxon>Gunneridae</taxon>
        <taxon>Pentapetalae</taxon>
        <taxon>rosids</taxon>
        <taxon>malvids</taxon>
        <taxon>Malvales</taxon>
        <taxon>Malvaceae</taxon>
        <taxon>Malvoideae</taxon>
        <taxon>Gossypium</taxon>
    </lineage>
</organism>
<dbReference type="EMBL" id="KN407348">
    <property type="protein sequence ID" value="KHG17026.1"/>
    <property type="molecule type" value="Genomic_DNA"/>
</dbReference>
<reference evidence="2" key="1">
    <citation type="submission" date="2014-09" db="EMBL/GenBank/DDBJ databases">
        <authorList>
            <person name="Mudge J."/>
            <person name="Ramaraj T."/>
            <person name="Lindquist I.E."/>
            <person name="Bharti A.K."/>
            <person name="Sundararajan A."/>
            <person name="Cameron C.T."/>
            <person name="Woodward J.E."/>
            <person name="May G.D."/>
            <person name="Brubaker C."/>
            <person name="Broadhvest J."/>
            <person name="Wilkins T.A."/>
        </authorList>
    </citation>
    <scope>NUCLEOTIDE SEQUENCE</scope>
    <source>
        <strain evidence="2">cv. AKA8401</strain>
    </source>
</reference>
<keyword evidence="2" id="KW-1185">Reference proteome</keyword>
<dbReference type="Proteomes" id="UP000032142">
    <property type="component" value="Unassembled WGS sequence"/>
</dbReference>
<evidence type="ECO:0000313" key="2">
    <source>
        <dbReference type="Proteomes" id="UP000032142"/>
    </source>
</evidence>
<dbReference type="AlphaFoldDB" id="A0A0B0P0Z3"/>
<gene>
    <name evidence="1" type="ORF">F383_23447</name>
</gene>